<reference evidence="2 3" key="1">
    <citation type="submission" date="2020-01" db="EMBL/GenBank/DDBJ databases">
        <title>Insect and environment-associated Actinomycetes.</title>
        <authorList>
            <person name="Currrie C."/>
            <person name="Chevrette M."/>
            <person name="Carlson C."/>
            <person name="Stubbendieck R."/>
            <person name="Wendt-Pienkowski E."/>
        </authorList>
    </citation>
    <scope>NUCLEOTIDE SEQUENCE [LARGE SCALE GENOMIC DNA]</scope>
    <source>
        <strain evidence="2 3">SID8386</strain>
    </source>
</reference>
<dbReference type="RefSeq" id="WP_067586540.1">
    <property type="nucleotide sequence ID" value="NZ_JAAGNC010000059.1"/>
</dbReference>
<evidence type="ECO:0000313" key="2">
    <source>
        <dbReference type="EMBL" id="NEC55691.1"/>
    </source>
</evidence>
<gene>
    <name evidence="2" type="ORF">G3I59_08805</name>
</gene>
<accession>A0ABX0BS46</accession>
<feature type="region of interest" description="Disordered" evidence="1">
    <location>
        <begin position="1"/>
        <end position="44"/>
    </location>
</feature>
<proteinExistence type="predicted"/>
<organism evidence="2 3">
    <name type="scientific">Amycolatopsis rubida</name>
    <dbReference type="NCBI Taxonomy" id="112413"/>
    <lineage>
        <taxon>Bacteria</taxon>
        <taxon>Bacillati</taxon>
        <taxon>Actinomycetota</taxon>
        <taxon>Actinomycetes</taxon>
        <taxon>Pseudonocardiales</taxon>
        <taxon>Pseudonocardiaceae</taxon>
        <taxon>Amycolatopsis</taxon>
    </lineage>
</organism>
<dbReference type="EMBL" id="JAAGNC010000059">
    <property type="protein sequence ID" value="NEC55691.1"/>
    <property type="molecule type" value="Genomic_DNA"/>
</dbReference>
<evidence type="ECO:0000256" key="1">
    <source>
        <dbReference type="SAM" id="MobiDB-lite"/>
    </source>
</evidence>
<dbReference type="Proteomes" id="UP000470404">
    <property type="component" value="Unassembled WGS sequence"/>
</dbReference>
<sequence>MRPAQAVRPGDGPAGHDARGRRPRHPPRRLFTRHQVGREHRQAQDHEIAVCGMPLGSPARVLRVNQLRTAPESGSAFAQVIGLKEPGGD</sequence>
<feature type="compositionally biased region" description="Basic residues" evidence="1">
    <location>
        <begin position="21"/>
        <end position="32"/>
    </location>
</feature>
<evidence type="ECO:0000313" key="3">
    <source>
        <dbReference type="Proteomes" id="UP000470404"/>
    </source>
</evidence>
<name>A0ABX0BS46_9PSEU</name>
<comment type="caution">
    <text evidence="2">The sequence shown here is derived from an EMBL/GenBank/DDBJ whole genome shotgun (WGS) entry which is preliminary data.</text>
</comment>
<protein>
    <submittedName>
        <fullName evidence="2">Uncharacterized protein</fullName>
    </submittedName>
</protein>
<keyword evidence="3" id="KW-1185">Reference proteome</keyword>